<name>A0AB39GGX2_9BURK</name>
<evidence type="ECO:0000313" key="1">
    <source>
        <dbReference type="EMBL" id="XDJ58199.1"/>
    </source>
</evidence>
<evidence type="ECO:0000313" key="7">
    <source>
        <dbReference type="EMBL" id="XDJ97192.1"/>
    </source>
</evidence>
<evidence type="ECO:0000313" key="2">
    <source>
        <dbReference type="EMBL" id="XDJ70712.1"/>
    </source>
</evidence>
<dbReference type="EMBL" id="CP158272">
    <property type="protein sequence ID" value="XDJ99838.1"/>
    <property type="molecule type" value="Genomic_DNA"/>
</dbReference>
<evidence type="ECO:0000313" key="5">
    <source>
        <dbReference type="EMBL" id="XDJ90258.1"/>
    </source>
</evidence>
<organism evidence="4">
    <name type="scientific">Castellaniella ginsengisoli</name>
    <dbReference type="NCBI Taxonomy" id="546114"/>
    <lineage>
        <taxon>Bacteria</taxon>
        <taxon>Pseudomonadati</taxon>
        <taxon>Pseudomonadota</taxon>
        <taxon>Betaproteobacteria</taxon>
        <taxon>Burkholderiales</taxon>
        <taxon>Alcaligenaceae</taxon>
        <taxon>Castellaniella</taxon>
    </lineage>
</organism>
<protein>
    <recommendedName>
        <fullName evidence="9">Type II toxin-antitoxin system RelE/ParE family toxin</fullName>
    </recommendedName>
</protein>
<reference evidence="4" key="1">
    <citation type="submission" date="2024-05" db="EMBL/GenBank/DDBJ databases">
        <authorList>
            <person name="Luo Y.-C."/>
            <person name="Nicholds J."/>
            <person name="Mortimer T."/>
            <person name="Maboni G."/>
        </authorList>
    </citation>
    <scope>NUCLEOTIDE SEQUENCE</scope>
    <source>
        <strain evidence="7">124370</strain>
        <strain evidence="8">124566</strain>
        <strain evidence="6">124953</strain>
        <strain evidence="5">130308</strain>
        <strain evidence="4">130416</strain>
        <strain evidence="3">143769</strain>
        <strain evidence="2">143936</strain>
        <strain evidence="1">148131</strain>
    </source>
</reference>
<dbReference type="EMBL" id="CP158265">
    <property type="protein sequence ID" value="XDJ76017.1"/>
    <property type="molecule type" value="Genomic_DNA"/>
</dbReference>
<evidence type="ECO:0008006" key="9">
    <source>
        <dbReference type="Google" id="ProtNLM"/>
    </source>
</evidence>
<evidence type="ECO:0000313" key="3">
    <source>
        <dbReference type="EMBL" id="XDJ76017.1"/>
    </source>
</evidence>
<dbReference type="EMBL" id="CP158258">
    <property type="protein sequence ID" value="XDJ58199.1"/>
    <property type="molecule type" value="Genomic_DNA"/>
</dbReference>
<gene>
    <name evidence="1" type="ORF">ABRY90_13200</name>
    <name evidence="6" type="ORF">ABRY95_00180</name>
    <name evidence="4" type="ORF">ABRY98_04760</name>
    <name evidence="7" type="ORF">ABRZ05_05650</name>
    <name evidence="2" type="ORF">ABRZ06_06990</name>
    <name evidence="3" type="ORF">ABRZ10_07355</name>
    <name evidence="8" type="ORF">ABRZ11_05305</name>
    <name evidence="5" type="ORF">ABRZ12_11400</name>
</gene>
<dbReference type="EMBL" id="CP158271">
    <property type="protein sequence ID" value="XDJ93490.1"/>
    <property type="molecule type" value="Genomic_DNA"/>
</dbReference>
<dbReference type="EMBL" id="CP158270">
    <property type="protein sequence ID" value="XDJ90258.1"/>
    <property type="molecule type" value="Genomic_DNA"/>
</dbReference>
<accession>A0AB39GGX2</accession>
<dbReference type="EMBL" id="CP158269">
    <property type="protein sequence ID" value="XDJ88883.1"/>
    <property type="molecule type" value="Genomic_DNA"/>
</dbReference>
<proteinExistence type="predicted"/>
<dbReference type="RefSeq" id="WP_368648018.1">
    <property type="nucleotide sequence ID" value="NZ_CP158258.1"/>
</dbReference>
<dbReference type="EMBL" id="CP158263">
    <property type="protein sequence ID" value="XDJ70712.1"/>
    <property type="molecule type" value="Genomic_DNA"/>
</dbReference>
<dbReference type="AlphaFoldDB" id="A0AB39GGX2"/>
<evidence type="ECO:0000313" key="6">
    <source>
        <dbReference type="EMBL" id="XDJ93490.1"/>
    </source>
</evidence>
<dbReference type="EMBL" id="CP158273">
    <property type="protein sequence ID" value="XDJ97192.1"/>
    <property type="molecule type" value="Genomic_DNA"/>
</dbReference>
<evidence type="ECO:0000313" key="4">
    <source>
        <dbReference type="EMBL" id="XDJ88883.1"/>
    </source>
</evidence>
<evidence type="ECO:0000313" key="8">
    <source>
        <dbReference type="EMBL" id="XDJ99838.1"/>
    </source>
</evidence>
<sequence length="44" mass="5045">MRSVREAAREDILQCFAADLTALWGDPAQSREIRWPINMRVGTL</sequence>